<reference evidence="7" key="1">
    <citation type="submission" date="2018-05" db="EMBL/GenBank/DDBJ databases">
        <authorList>
            <person name="Deangelis K."/>
            <person name="Huntemann M."/>
            <person name="Clum A."/>
            <person name="Pillay M."/>
            <person name="Palaniappan K."/>
            <person name="Varghese N."/>
            <person name="Mikhailova N."/>
            <person name="Stamatis D."/>
            <person name="Reddy T."/>
            <person name="Daum C."/>
            <person name="Shapiro N."/>
            <person name="Ivanova N."/>
            <person name="Kyrpides N."/>
            <person name="Woyke T."/>
        </authorList>
    </citation>
    <scope>NUCLEOTIDE SEQUENCE [LARGE SCALE GENOMIC DNA]</scope>
    <source>
        <strain evidence="7">GAS496</strain>
    </source>
</reference>
<dbReference type="GO" id="GO:0050660">
    <property type="term" value="F:flavin adenine dinucleotide binding"/>
    <property type="evidence" value="ECO:0007669"/>
    <property type="project" value="TreeGrafter"/>
</dbReference>
<dbReference type="PANTHER" id="PTHR43735:SF3">
    <property type="entry name" value="FERROPTOSIS SUPPRESSOR PROTEIN 1"/>
    <property type="match status" value="1"/>
</dbReference>
<dbReference type="Proteomes" id="UP000247781">
    <property type="component" value="Unassembled WGS sequence"/>
</dbReference>
<evidence type="ECO:0000256" key="1">
    <source>
        <dbReference type="ARBA" id="ARBA00006442"/>
    </source>
</evidence>
<evidence type="ECO:0000313" key="7">
    <source>
        <dbReference type="Proteomes" id="UP000247781"/>
    </source>
</evidence>
<feature type="domain" description="FAD/NAD(P)-binding" evidence="5">
    <location>
        <begin position="5"/>
        <end position="284"/>
    </location>
</feature>
<comment type="caution">
    <text evidence="6">The sequence shown here is derived from an EMBL/GenBank/DDBJ whole genome shotgun (WGS) entry which is preliminary data.</text>
</comment>
<dbReference type="RefSeq" id="WP_110314173.1">
    <property type="nucleotide sequence ID" value="NZ_QJJU01000001.1"/>
</dbReference>
<organism evidence="6 7">
    <name type="scientific">Mycolicibacterium moriokaense</name>
    <dbReference type="NCBI Taxonomy" id="39691"/>
    <lineage>
        <taxon>Bacteria</taxon>
        <taxon>Bacillati</taxon>
        <taxon>Actinomycetota</taxon>
        <taxon>Actinomycetes</taxon>
        <taxon>Mycobacteriales</taxon>
        <taxon>Mycobacteriaceae</taxon>
        <taxon>Mycolicibacterium</taxon>
    </lineage>
</organism>
<protein>
    <submittedName>
        <fullName evidence="6">NADH dehydrogenase FAD-containing subunit</fullName>
    </submittedName>
</protein>
<dbReference type="PRINTS" id="PR00469">
    <property type="entry name" value="PNDRDTASEII"/>
</dbReference>
<evidence type="ECO:0000256" key="4">
    <source>
        <dbReference type="ARBA" id="ARBA00023002"/>
    </source>
</evidence>
<dbReference type="PANTHER" id="PTHR43735">
    <property type="entry name" value="APOPTOSIS-INDUCING FACTOR 1"/>
    <property type="match status" value="1"/>
</dbReference>
<dbReference type="Pfam" id="PF07992">
    <property type="entry name" value="Pyr_redox_2"/>
    <property type="match status" value="1"/>
</dbReference>
<accession>A0A318HW23</accession>
<evidence type="ECO:0000313" key="6">
    <source>
        <dbReference type="EMBL" id="PXX13007.1"/>
    </source>
</evidence>
<keyword evidence="4" id="KW-0560">Oxidoreductase</keyword>
<reference evidence="6 7" key="2">
    <citation type="submission" date="2018-06" db="EMBL/GenBank/DDBJ databases">
        <title>Sequencing of bacterial isolates from soil warming experiment in Harvard Forest, Massachusetts, USA.</title>
        <authorList>
            <person name="Deangelis K.PhD."/>
        </authorList>
    </citation>
    <scope>NUCLEOTIDE SEQUENCE [LARGE SCALE GENOMIC DNA]</scope>
    <source>
        <strain evidence="6 7">GAS496</strain>
    </source>
</reference>
<keyword evidence="7" id="KW-1185">Reference proteome</keyword>
<comment type="similarity">
    <text evidence="1">Belongs to the FAD-dependent oxidoreductase family.</text>
</comment>
<dbReference type="PRINTS" id="PR00368">
    <property type="entry name" value="FADPNR"/>
</dbReference>
<dbReference type="SUPFAM" id="SSF51905">
    <property type="entry name" value="FAD/NAD(P)-binding domain"/>
    <property type="match status" value="2"/>
</dbReference>
<dbReference type="InterPro" id="IPR023753">
    <property type="entry name" value="FAD/NAD-binding_dom"/>
</dbReference>
<dbReference type="GO" id="GO:0005737">
    <property type="term" value="C:cytoplasm"/>
    <property type="evidence" value="ECO:0007669"/>
    <property type="project" value="TreeGrafter"/>
</dbReference>
<proteinExistence type="inferred from homology"/>
<evidence type="ECO:0000256" key="3">
    <source>
        <dbReference type="ARBA" id="ARBA00022827"/>
    </source>
</evidence>
<keyword evidence="3" id="KW-0274">FAD</keyword>
<keyword evidence="2" id="KW-0285">Flavoprotein</keyword>
<dbReference type="Gene3D" id="3.50.50.100">
    <property type="match status" value="1"/>
</dbReference>
<name>A0A318HW23_9MYCO</name>
<evidence type="ECO:0000256" key="2">
    <source>
        <dbReference type="ARBA" id="ARBA00022630"/>
    </source>
</evidence>
<sequence>MKRNRIVIAGLGDSGVLTAIRLARHAEVVGISAKPALVSGQELGWRLSRPHEWARANWIPFDRFRGLDKVRTVHGSLTGLDLAARTVDVRHDDGSTSVEGYDALVISTGVANGFWRQPNFQSADDISADLRAAHDRLANASSVIVVGGGAAAVSSAANLARTWPQKRVDLYFPGERALLQHHPRAWERVEQRLAEVGVVLHAGHRAVIPDGFACDQITAEPVQWSTGQPPTKADAVLWAIGKVRPNTAWLPADLLDEHGFVRVTPELQVPGHRGVFAVGDVAATDPLRTSARNRADGLLAHNVLAEFEGRPLRSYRPPKGRWGSVLGPQRDGLEVFAPNGRAFRFPAWSFDRVLMPLIVRWGIYRGVRENRPLSEV</sequence>
<dbReference type="EMBL" id="QJJU01000001">
    <property type="protein sequence ID" value="PXX13007.1"/>
    <property type="molecule type" value="Genomic_DNA"/>
</dbReference>
<dbReference type="AlphaFoldDB" id="A0A318HW23"/>
<gene>
    <name evidence="6" type="ORF">C8E89_101155</name>
</gene>
<dbReference type="InterPro" id="IPR036188">
    <property type="entry name" value="FAD/NAD-bd_sf"/>
</dbReference>
<dbReference type="GO" id="GO:0004174">
    <property type="term" value="F:electron-transferring-flavoprotein dehydrogenase activity"/>
    <property type="evidence" value="ECO:0007669"/>
    <property type="project" value="TreeGrafter"/>
</dbReference>
<dbReference type="OrthoDB" id="3762539at2"/>
<evidence type="ECO:0000259" key="5">
    <source>
        <dbReference type="Pfam" id="PF07992"/>
    </source>
</evidence>